<evidence type="ECO:0000256" key="2">
    <source>
        <dbReference type="ARBA" id="ARBA00022669"/>
    </source>
</evidence>
<name>A0A1Y1YJC3_9FUNG</name>
<gene>
    <name evidence="10" type="ORF">LY90DRAFT_520007</name>
</gene>
<dbReference type="InterPro" id="IPR001002">
    <property type="entry name" value="Chitin-bd_1"/>
</dbReference>
<dbReference type="Gene3D" id="2.80.10.50">
    <property type="match status" value="1"/>
</dbReference>
<keyword evidence="11" id="KW-1185">Reference proteome</keyword>
<evidence type="ECO:0000256" key="4">
    <source>
        <dbReference type="ARBA" id="ARBA00022729"/>
    </source>
</evidence>
<feature type="disulfide bond" evidence="7">
    <location>
        <begin position="452"/>
        <end position="466"/>
    </location>
</feature>
<dbReference type="EMBL" id="MCOG01000574">
    <property type="protein sequence ID" value="ORX98130.1"/>
    <property type="molecule type" value="Genomic_DNA"/>
</dbReference>
<dbReference type="PROSITE" id="PS50231">
    <property type="entry name" value="RICIN_B_LECTIN"/>
    <property type="match status" value="2"/>
</dbReference>
<comment type="caution">
    <text evidence="10">The sequence shown here is derived from an EMBL/GenBank/DDBJ whole genome shotgun (WGS) entry which is preliminary data.</text>
</comment>
<feature type="disulfide bond" evidence="7">
    <location>
        <begin position="447"/>
        <end position="459"/>
    </location>
</feature>
<keyword evidence="3" id="KW-0479">Metal-binding</keyword>
<feature type="domain" description="Chitin-binding type-1" evidence="9">
    <location>
        <begin position="392"/>
        <end position="435"/>
    </location>
</feature>
<dbReference type="Pfam" id="PF00187">
    <property type="entry name" value="Chitin_bind_1"/>
    <property type="match status" value="2"/>
</dbReference>
<dbReference type="STRING" id="1754190.A0A1Y1YJC3"/>
<dbReference type="GO" id="GO:0008061">
    <property type="term" value="F:chitin binding"/>
    <property type="evidence" value="ECO:0007669"/>
    <property type="project" value="UniProtKB-UniRule"/>
</dbReference>
<dbReference type="Proteomes" id="UP000193920">
    <property type="component" value="Unassembled WGS sequence"/>
</dbReference>
<keyword evidence="4 8" id="KW-0732">Signal</keyword>
<evidence type="ECO:0000313" key="10">
    <source>
        <dbReference type="EMBL" id="ORX98130.1"/>
    </source>
</evidence>
<keyword evidence="6" id="KW-0119">Carbohydrate metabolism</keyword>
<evidence type="ECO:0000256" key="3">
    <source>
        <dbReference type="ARBA" id="ARBA00022723"/>
    </source>
</evidence>
<dbReference type="AlphaFoldDB" id="A0A1Y1YJC3"/>
<sequence length="478" mass="53865">MILGIFILVIFLNKIIALPQDLKSNNKASVWIYNEYLDSCLYASGYSDEPITYDNCNNSIDNKWYIGEDDDGIYFMSATDKELCISYVDDQIILANCDGNALMIYDDVSKFIKSDNMCVSAIDDLKEEEFLKLTKCDRHNKKIFWEISNRKPTKKINTTTTTTTTKTINPTPTTKPIWIYNEYTEKCLYAPDYEDEIPTYEKCDNTENYQWYVVNTKGGTFFKSKSNLDLCLRVSDNDNSKVMMGECDTNAILRYRRNDGTITSKLSESLCLGNSISSSIKLAAKVRNKVKFYDCDDEIHEDQIWIMLNSNPTKKFTTTVTTATSTTTITTTTTTTTKFPSPTINTSYRCGKEFNNKSCSKGECCSKYGYCGTSIDHCGTGCQASYGRCNNGGRCGTDYGKCLNEKQCCSQYGYCDISDAHCGSKCQSEFGLCYGSHDKCGEQYGRCKGNKCCSKWGYCGTSNDHCKKGCQPKYGLCK</sequence>
<feature type="disulfide bond" evidence="7">
    <location>
        <begin position="359"/>
        <end position="371"/>
    </location>
</feature>
<feature type="domain" description="Chitin-binding type-1" evidence="9">
    <location>
        <begin position="347"/>
        <end position="391"/>
    </location>
</feature>
<keyword evidence="2 7" id="KW-0147">Chitin-binding</keyword>
<keyword evidence="7" id="KW-1015">Disulfide bond</keyword>
<accession>A0A1Y1YJC3</accession>
<organism evidence="10 11">
    <name type="scientific">Neocallimastix californiae</name>
    <dbReference type="NCBI Taxonomy" id="1754190"/>
    <lineage>
        <taxon>Eukaryota</taxon>
        <taxon>Fungi</taxon>
        <taxon>Fungi incertae sedis</taxon>
        <taxon>Chytridiomycota</taxon>
        <taxon>Chytridiomycota incertae sedis</taxon>
        <taxon>Neocallimastigomycetes</taxon>
        <taxon>Neocallimastigales</taxon>
        <taxon>Neocallimastigaceae</taxon>
        <taxon>Neocallimastix</taxon>
    </lineage>
</organism>
<feature type="domain" description="Chitin-binding type-1" evidence="9">
    <location>
        <begin position="437"/>
        <end position="478"/>
    </location>
</feature>
<dbReference type="OrthoDB" id="2158502at2759"/>
<feature type="signal peptide" evidence="8">
    <location>
        <begin position="1"/>
        <end position="17"/>
    </location>
</feature>
<feature type="disulfide bond" evidence="7">
    <location>
        <begin position="408"/>
        <end position="422"/>
    </location>
</feature>
<dbReference type="Gene3D" id="3.30.60.10">
    <property type="entry name" value="Endochitinase-like"/>
    <property type="match status" value="3"/>
</dbReference>
<evidence type="ECO:0000256" key="1">
    <source>
        <dbReference type="ARBA" id="ARBA00001941"/>
    </source>
</evidence>
<dbReference type="InterPro" id="IPR036861">
    <property type="entry name" value="Endochitinase-like_sf"/>
</dbReference>
<dbReference type="InterPro" id="IPR000772">
    <property type="entry name" value="Ricin_B_lectin"/>
</dbReference>
<evidence type="ECO:0000256" key="7">
    <source>
        <dbReference type="PROSITE-ProRule" id="PRU00261"/>
    </source>
</evidence>
<dbReference type="CDD" id="cd00035">
    <property type="entry name" value="ChtBD1"/>
    <property type="match status" value="3"/>
</dbReference>
<dbReference type="PANTHER" id="PTHR46471">
    <property type="entry name" value="CHITIN DEACETYLASE"/>
    <property type="match status" value="1"/>
</dbReference>
<dbReference type="SMART" id="SM00270">
    <property type="entry name" value="ChtBD1"/>
    <property type="match status" value="3"/>
</dbReference>
<comment type="caution">
    <text evidence="7">Lacks conserved residue(s) required for the propagation of feature annotation.</text>
</comment>
<reference evidence="10 11" key="1">
    <citation type="submission" date="2016-08" db="EMBL/GenBank/DDBJ databases">
        <title>A Parts List for Fungal Cellulosomes Revealed by Comparative Genomics.</title>
        <authorList>
            <consortium name="DOE Joint Genome Institute"/>
            <person name="Haitjema C.H."/>
            <person name="Gilmore S.P."/>
            <person name="Henske J.K."/>
            <person name="Solomon K.V."/>
            <person name="De Groot R."/>
            <person name="Kuo A."/>
            <person name="Mondo S.J."/>
            <person name="Salamov A.A."/>
            <person name="Labutti K."/>
            <person name="Zhao Z."/>
            <person name="Chiniquy J."/>
            <person name="Barry K."/>
            <person name="Brewer H.M."/>
            <person name="Purvine S.O."/>
            <person name="Wright A.T."/>
            <person name="Boxma B."/>
            <person name="Van Alen T."/>
            <person name="Hackstein J.H."/>
            <person name="Baker S.E."/>
            <person name="Grigoriev I.V."/>
            <person name="O'Malley M.A."/>
        </authorList>
    </citation>
    <scope>NUCLEOTIDE SEQUENCE [LARGE SCALE GENOMIC DNA]</scope>
    <source>
        <strain evidence="10 11">G1</strain>
    </source>
</reference>
<feature type="disulfide bond" evidence="7">
    <location>
        <begin position="350"/>
        <end position="365"/>
    </location>
</feature>
<dbReference type="PANTHER" id="PTHR46471:SF2">
    <property type="entry name" value="CHITIN DEACETYLASE-RELATED"/>
    <property type="match status" value="1"/>
</dbReference>
<feature type="chain" id="PRO_5012508245" description="Chitin-binding type-1 domain-containing protein" evidence="8">
    <location>
        <begin position="18"/>
        <end position="478"/>
    </location>
</feature>
<dbReference type="GO" id="GO:0016787">
    <property type="term" value="F:hydrolase activity"/>
    <property type="evidence" value="ECO:0007669"/>
    <property type="project" value="UniProtKB-KW"/>
</dbReference>
<feature type="disulfide bond" evidence="7">
    <location>
        <begin position="364"/>
        <end position="378"/>
    </location>
</feature>
<dbReference type="SUPFAM" id="SSF50370">
    <property type="entry name" value="Ricin B-like lectins"/>
    <property type="match status" value="3"/>
</dbReference>
<evidence type="ECO:0000256" key="6">
    <source>
        <dbReference type="ARBA" id="ARBA00023277"/>
    </source>
</evidence>
<dbReference type="SUPFAM" id="SSF57016">
    <property type="entry name" value="Plant lectins/antimicrobial peptides"/>
    <property type="match status" value="3"/>
</dbReference>
<comment type="cofactor">
    <cofactor evidence="1">
        <name>Co(2+)</name>
        <dbReference type="ChEBI" id="CHEBI:48828"/>
    </cofactor>
</comment>
<evidence type="ECO:0000259" key="9">
    <source>
        <dbReference type="PROSITE" id="PS50941"/>
    </source>
</evidence>
<dbReference type="InterPro" id="IPR035992">
    <property type="entry name" value="Ricin_B-like_lectins"/>
</dbReference>
<protein>
    <recommendedName>
        <fullName evidence="9">Chitin-binding type-1 domain-containing protein</fullName>
    </recommendedName>
</protein>
<evidence type="ECO:0000313" key="11">
    <source>
        <dbReference type="Proteomes" id="UP000193920"/>
    </source>
</evidence>
<evidence type="ECO:0000256" key="8">
    <source>
        <dbReference type="SAM" id="SignalP"/>
    </source>
</evidence>
<dbReference type="PROSITE" id="PS50941">
    <property type="entry name" value="CHIT_BIND_I_2"/>
    <property type="match status" value="3"/>
</dbReference>
<dbReference type="GO" id="GO:0046872">
    <property type="term" value="F:metal ion binding"/>
    <property type="evidence" value="ECO:0007669"/>
    <property type="project" value="UniProtKB-KW"/>
</dbReference>
<dbReference type="SMART" id="SM00458">
    <property type="entry name" value="RICIN"/>
    <property type="match status" value="2"/>
</dbReference>
<evidence type="ECO:0000256" key="5">
    <source>
        <dbReference type="ARBA" id="ARBA00022801"/>
    </source>
</evidence>
<keyword evidence="5" id="KW-0378">Hydrolase</keyword>
<proteinExistence type="predicted"/>